<dbReference type="Proteomes" id="UP000284006">
    <property type="component" value="Unassembled WGS sequence"/>
</dbReference>
<keyword evidence="4" id="KW-0998">Cell outer membrane</keyword>
<dbReference type="EMBL" id="QYUP01000117">
    <property type="protein sequence ID" value="RJG15469.1"/>
    <property type="molecule type" value="Genomic_DNA"/>
</dbReference>
<evidence type="ECO:0000259" key="7">
    <source>
        <dbReference type="Pfam" id="PF07715"/>
    </source>
</evidence>
<dbReference type="NCBIfam" id="TIGR01782">
    <property type="entry name" value="TonB-Xanth-Caul"/>
    <property type="match status" value="1"/>
</dbReference>
<evidence type="ECO:0000256" key="3">
    <source>
        <dbReference type="ARBA" id="ARBA00023136"/>
    </source>
</evidence>
<protein>
    <submittedName>
        <fullName evidence="8">TonB-dependent receptor</fullName>
    </submittedName>
</protein>
<comment type="caution">
    <text evidence="8">The sequence shown here is derived from an EMBL/GenBank/DDBJ whole genome shotgun (WGS) entry which is preliminary data.</text>
</comment>
<accession>A0A418XSI5</accession>
<evidence type="ECO:0000259" key="6">
    <source>
        <dbReference type="Pfam" id="PF00593"/>
    </source>
</evidence>
<dbReference type="InterPro" id="IPR037066">
    <property type="entry name" value="Plug_dom_sf"/>
</dbReference>
<feature type="domain" description="TonB-dependent receptor-like beta-barrel" evidence="6">
    <location>
        <begin position="330"/>
        <end position="898"/>
    </location>
</feature>
<evidence type="ECO:0000256" key="4">
    <source>
        <dbReference type="ARBA" id="ARBA00023237"/>
    </source>
</evidence>
<organism evidence="8 9">
    <name type="scientific">Massilia cavernae</name>
    <dbReference type="NCBI Taxonomy" id="2320864"/>
    <lineage>
        <taxon>Bacteria</taxon>
        <taxon>Pseudomonadati</taxon>
        <taxon>Pseudomonadota</taxon>
        <taxon>Betaproteobacteria</taxon>
        <taxon>Burkholderiales</taxon>
        <taxon>Oxalobacteraceae</taxon>
        <taxon>Telluria group</taxon>
        <taxon>Massilia</taxon>
    </lineage>
</organism>
<evidence type="ECO:0000313" key="9">
    <source>
        <dbReference type="Proteomes" id="UP000284006"/>
    </source>
</evidence>
<dbReference type="Pfam" id="PF00593">
    <property type="entry name" value="TonB_dep_Rec_b-barrel"/>
    <property type="match status" value="1"/>
</dbReference>
<evidence type="ECO:0000256" key="1">
    <source>
        <dbReference type="ARBA" id="ARBA00004442"/>
    </source>
</evidence>
<dbReference type="Gene3D" id="2.40.170.20">
    <property type="entry name" value="TonB-dependent receptor, beta-barrel domain"/>
    <property type="match status" value="1"/>
</dbReference>
<comment type="similarity">
    <text evidence="2 5">Belongs to the TonB-dependent receptor family.</text>
</comment>
<dbReference type="InterPro" id="IPR010104">
    <property type="entry name" value="TonB_rcpt_bac"/>
</dbReference>
<evidence type="ECO:0000256" key="2">
    <source>
        <dbReference type="ARBA" id="ARBA00009810"/>
    </source>
</evidence>
<feature type="domain" description="TonB-dependent receptor plug" evidence="7">
    <location>
        <begin position="87"/>
        <end position="189"/>
    </location>
</feature>
<dbReference type="GO" id="GO:0009279">
    <property type="term" value="C:cell outer membrane"/>
    <property type="evidence" value="ECO:0007669"/>
    <property type="project" value="UniProtKB-SubCell"/>
</dbReference>
<keyword evidence="3 5" id="KW-0472">Membrane</keyword>
<keyword evidence="9" id="KW-1185">Reference proteome</keyword>
<dbReference type="PANTHER" id="PTHR40980">
    <property type="entry name" value="PLUG DOMAIN-CONTAINING PROTEIN"/>
    <property type="match status" value="1"/>
</dbReference>
<gene>
    <name evidence="8" type="ORF">D3872_13185</name>
</gene>
<dbReference type="AlphaFoldDB" id="A0A418XSI5"/>
<dbReference type="PANTHER" id="PTHR40980:SF3">
    <property type="entry name" value="TONB-DEPENDENT RECEPTOR-LIKE BETA-BARREL DOMAIN-CONTAINING PROTEIN"/>
    <property type="match status" value="1"/>
</dbReference>
<dbReference type="InterPro" id="IPR000531">
    <property type="entry name" value="Beta-barrel_TonB"/>
</dbReference>
<dbReference type="OrthoDB" id="8727862at2"/>
<reference evidence="8 9" key="1">
    <citation type="submission" date="2018-09" db="EMBL/GenBank/DDBJ databases">
        <authorList>
            <person name="Zhu H."/>
        </authorList>
    </citation>
    <scope>NUCLEOTIDE SEQUENCE [LARGE SCALE GENOMIC DNA]</scope>
    <source>
        <strain evidence="8 9">K1S02-61</strain>
    </source>
</reference>
<evidence type="ECO:0000256" key="5">
    <source>
        <dbReference type="RuleBase" id="RU003357"/>
    </source>
</evidence>
<name>A0A418XSI5_9BURK</name>
<dbReference type="Gene3D" id="2.170.130.10">
    <property type="entry name" value="TonB-dependent receptor, plug domain"/>
    <property type="match status" value="1"/>
</dbReference>
<dbReference type="CDD" id="cd01347">
    <property type="entry name" value="ligand_gated_channel"/>
    <property type="match status" value="1"/>
</dbReference>
<comment type="subcellular location">
    <subcellularLocation>
        <location evidence="1 5">Cell outer membrane</location>
    </subcellularLocation>
</comment>
<keyword evidence="8" id="KW-0675">Receptor</keyword>
<proteinExistence type="inferred from homology"/>
<dbReference type="Pfam" id="PF07715">
    <property type="entry name" value="Plug"/>
    <property type="match status" value="1"/>
</dbReference>
<dbReference type="InterPro" id="IPR036942">
    <property type="entry name" value="Beta-barrel_TonB_sf"/>
</dbReference>
<dbReference type="InterPro" id="IPR012910">
    <property type="entry name" value="Plug_dom"/>
</dbReference>
<sequence length="931" mass="100030">MAVKKRELRSTDEMRGQMSKFTNTPDQRIAFRLSPVAAGCAVFVSALAGSAFAQEATTTSAAQGAPVQSVVVTGIRRGIEAAISVKKNNDSIVEAISAEDIGKLPDQSIAESIARLPGVTAQRSGGRASAVSIRGMSPDFSTALLNGREQVSTGDSRGVEFDQYPAELLSGVVIYKTPDGALVGQGLSGTVDLQTVRPLDFGTRTMAANYRREKNGVGTNSEGNGNRFSVSYIDQFANRTFGVALGFARLEGTSGETTKFESWGTGEAQFNGATVKVPYNGFNAFTNQEEQTRDGAMAVLQYRPSRDFNSTLDVFYSKYDRNKVTYGFQAPLNDSWVAADNAYDRAGQLVNPVIAGGSATSGAFNNVRAVIRNDAEKSKDDMLSVGWNTKFRVSPVWTAQADLSYNEAKRDGRNTETYAGTASGVFDTIKFTAGSHTFVPGLNYTDRNAIKLTDVQGWGGADIQAGYTKAPMVEDKIKALRFSAKRDLPEGLFFSNVDLGLNYSDRSKQREFTEALLAVKGGGRFASVAIPGTGVGQAGDTGIMVPTFDAVANMNALYDLKQKLHPDIFNKDWIVDEQITTAFAKMNIDSKLGGMPLRGAVGLQVVRTEQESTAYSVNKSGGTSDATRPVAPFTDGTSYTDVLPSANFILDVADQQSLRLSVSKIMARPTMNDMRASNGFGVDSQKGIYTGSGGNPRLDPFRAKGLDLSYEAYWDNKAYASVAGFYKKLDTYIVTTSRAFDFTPFITAGTQVLPSKIGEFTAPINGSGGNIKGLEATVSLPLNMVAGFLDGFGVVANGALTKSSVSLPDTAEGGSGNMPLPGLSEKVGSLTLYYEKAGFSARVADRYRSDFIGEVSSFTGDRTPTYIAAEKIVDLQLGYEFQSGPLKNLSFNLSVNNLNNAKFVRYRKTKDNVIEEVTYGKTILFGVNYKM</sequence>
<dbReference type="SUPFAM" id="SSF56935">
    <property type="entry name" value="Porins"/>
    <property type="match status" value="1"/>
</dbReference>
<keyword evidence="5" id="KW-0798">TonB box</keyword>
<evidence type="ECO:0000313" key="8">
    <source>
        <dbReference type="EMBL" id="RJG15469.1"/>
    </source>
</evidence>